<evidence type="ECO:0000313" key="13">
    <source>
        <dbReference type="Proteomes" id="UP000398389"/>
    </source>
</evidence>
<evidence type="ECO:0000256" key="4">
    <source>
        <dbReference type="ARBA" id="ARBA00022792"/>
    </source>
</evidence>
<reference evidence="12 13" key="1">
    <citation type="submission" date="2019-09" db="EMBL/GenBank/DDBJ databases">
        <authorList>
            <person name="Brejova B."/>
        </authorList>
    </citation>
    <scope>NUCLEOTIDE SEQUENCE [LARGE SCALE GENOMIC DNA]</scope>
</reference>
<keyword evidence="5" id="KW-0809">Transit peptide</keyword>
<keyword evidence="13" id="KW-1185">Reference proteome</keyword>
<gene>
    <name evidence="12" type="ORF">SAPINGB_P000687</name>
</gene>
<keyword evidence="7" id="KW-0496">Mitochondrion</keyword>
<feature type="compositionally biased region" description="Low complexity" evidence="10">
    <location>
        <begin position="406"/>
        <end position="418"/>
    </location>
</feature>
<sequence>MKPSSCWISPAKLHFSSASARPAKSAVVHRISGWARYNALTHLQLPTSYSSPYSSWLRSTAAWMAVARRFWAASIPQYPSRRVVVRRSGFATLLFCNIPQAEAPTAVTVSVASSSSKSSSTRNRSRPVAIFATSNLFSDNLARSISGSGISFSWKPCLRAFHTSISRHSNKQQSNLADEDDQQQKFVNVLPGNTINHYSYFPLPRTPSIQLPKPADEKHLQIQTPYPTDIKHYYIPGGQSKLKSPDNTKSSSSSYYESWMPRMPGRRPSKAELLARATSTLQRLNIHWRWALFKQVRPITTDDISAFFSWILVGNIIWILLGTTTFCSILLFTMNTVFAQEYIAQVVGNFITKNTGLTVVFENAIVPHWSDGKISFNKVFVSRRPNRGNHRVQKGSQAAAAAAASSEITDGSSSSSDSPNKPVDTGNYTQFDLTIDTVSVTLSLSKWMNGGGIVQDVEVKGLRGIVDRRMVKWDPNDDPVNHKNIHKPGDFEIENFKMEDALVTLHHPGGFRPFRVSIFNCELPRLRKHWLFYDILSANNMSGSYDNSLFTIHPRQLENVSSFDSESEGNGNPWRKVNRLRIDGVNIDHLNRGVQGPFGWIESGNVDMMADIMFPAEEENINFAQVLRDIKASWTTGIHQMTDARKSSHKKKRGSKKDDDASPLEWNSSLIVPGAESTNTPTANKYIVLDLRVQLNNSRAVVPLFTTDLTYINNALIRPIVAYINSRDTYIPINCRIVKRYDDFEGSWTMYDSRLMDDISAAVYDAFAANIMDDEARAMRMRKVGFWSMQLALQLFLLSLGAIA</sequence>
<evidence type="ECO:0000256" key="2">
    <source>
        <dbReference type="ARBA" id="ARBA00005687"/>
    </source>
</evidence>
<dbReference type="GO" id="GO:0007005">
    <property type="term" value="P:mitochondrion organization"/>
    <property type="evidence" value="ECO:0007669"/>
    <property type="project" value="InterPro"/>
</dbReference>
<evidence type="ECO:0000256" key="8">
    <source>
        <dbReference type="ARBA" id="ARBA00023136"/>
    </source>
</evidence>
<name>A0A5E8B233_9ASCO</name>
<dbReference type="GeneID" id="43579510"/>
<evidence type="ECO:0000256" key="10">
    <source>
        <dbReference type="SAM" id="MobiDB-lite"/>
    </source>
</evidence>
<evidence type="ECO:0000313" key="12">
    <source>
        <dbReference type="EMBL" id="VVT45249.1"/>
    </source>
</evidence>
<dbReference type="OrthoDB" id="17678at2759"/>
<evidence type="ECO:0000256" key="1">
    <source>
        <dbReference type="ARBA" id="ARBA00004273"/>
    </source>
</evidence>
<evidence type="ECO:0000256" key="11">
    <source>
        <dbReference type="SAM" id="Phobius"/>
    </source>
</evidence>
<comment type="function">
    <text evidence="9">Involved in the organization of the mitochondrial membranes and the global structure of the mitochondria. Also required for mitochondrial distribution and mobility as well as for the maintenance of mitochondrial DNA nucleoids structures.</text>
</comment>
<evidence type="ECO:0000256" key="7">
    <source>
        <dbReference type="ARBA" id="ARBA00023128"/>
    </source>
</evidence>
<evidence type="ECO:0008006" key="14">
    <source>
        <dbReference type="Google" id="ProtNLM"/>
    </source>
</evidence>
<keyword evidence="4" id="KW-0999">Mitochondrion inner membrane</keyword>
<keyword evidence="6 11" id="KW-1133">Transmembrane helix</keyword>
<comment type="subcellular location">
    <subcellularLocation>
        <location evidence="1">Mitochondrion inner membrane</location>
    </subcellularLocation>
</comment>
<dbReference type="GO" id="GO:0005743">
    <property type="term" value="C:mitochondrial inner membrane"/>
    <property type="evidence" value="ECO:0007669"/>
    <property type="project" value="UniProtKB-SubCell"/>
</dbReference>
<dbReference type="Pfam" id="PF08118">
    <property type="entry name" value="MDM31_MDM32"/>
    <property type="match status" value="1"/>
</dbReference>
<evidence type="ECO:0000256" key="3">
    <source>
        <dbReference type="ARBA" id="ARBA00022692"/>
    </source>
</evidence>
<keyword evidence="3 11" id="KW-0812">Transmembrane</keyword>
<dbReference type="AlphaFoldDB" id="A0A5E8B233"/>
<feature type="region of interest" description="Disordered" evidence="10">
    <location>
        <begin position="406"/>
        <end position="426"/>
    </location>
</feature>
<proteinExistence type="inferred from homology"/>
<evidence type="ECO:0000256" key="5">
    <source>
        <dbReference type="ARBA" id="ARBA00022946"/>
    </source>
</evidence>
<feature type="transmembrane region" description="Helical" evidence="11">
    <location>
        <begin position="784"/>
        <end position="803"/>
    </location>
</feature>
<keyword evidence="8 11" id="KW-0472">Membrane</keyword>
<dbReference type="RefSeq" id="XP_031851301.1">
    <property type="nucleotide sequence ID" value="XM_031995410.1"/>
</dbReference>
<evidence type="ECO:0000256" key="9">
    <source>
        <dbReference type="ARBA" id="ARBA00025191"/>
    </source>
</evidence>
<dbReference type="Proteomes" id="UP000398389">
    <property type="component" value="Unassembled WGS sequence"/>
</dbReference>
<dbReference type="InterPro" id="IPR012571">
    <property type="entry name" value="Mdm31/Mdm32"/>
</dbReference>
<protein>
    <recommendedName>
        <fullName evidence="14">Mitochondrial distribution and morphology protein 31</fullName>
    </recommendedName>
</protein>
<accession>A0A5E8B233</accession>
<feature type="region of interest" description="Disordered" evidence="10">
    <location>
        <begin position="641"/>
        <end position="662"/>
    </location>
</feature>
<organism evidence="12 13">
    <name type="scientific">Magnusiomyces paraingens</name>
    <dbReference type="NCBI Taxonomy" id="2606893"/>
    <lineage>
        <taxon>Eukaryota</taxon>
        <taxon>Fungi</taxon>
        <taxon>Dikarya</taxon>
        <taxon>Ascomycota</taxon>
        <taxon>Saccharomycotina</taxon>
        <taxon>Dipodascomycetes</taxon>
        <taxon>Dipodascales</taxon>
        <taxon>Dipodascaceae</taxon>
        <taxon>Magnusiomyces</taxon>
    </lineage>
</organism>
<dbReference type="GO" id="GO:0000001">
    <property type="term" value="P:mitochondrion inheritance"/>
    <property type="evidence" value="ECO:0007669"/>
    <property type="project" value="InterPro"/>
</dbReference>
<feature type="transmembrane region" description="Helical" evidence="11">
    <location>
        <begin position="307"/>
        <end position="332"/>
    </location>
</feature>
<dbReference type="EMBL" id="CABVLU010000001">
    <property type="protein sequence ID" value="VVT45249.1"/>
    <property type="molecule type" value="Genomic_DNA"/>
</dbReference>
<comment type="similarity">
    <text evidence="2">Belongs to the MDM31/MDM32 family.</text>
</comment>
<dbReference type="PANTHER" id="PTHR31068">
    <property type="entry name" value="MITOCHONDRIAL DISTRIBUTION AND MORPHOLOGY PROTEIN 31"/>
    <property type="match status" value="1"/>
</dbReference>
<evidence type="ECO:0000256" key="6">
    <source>
        <dbReference type="ARBA" id="ARBA00022989"/>
    </source>
</evidence>
<dbReference type="PANTHER" id="PTHR31068:SF0">
    <property type="entry name" value="MITOCHONDRIAL DISTRIBUTION AND MORPHOLOGY PROTEIN 31"/>
    <property type="match status" value="1"/>
</dbReference>